<feature type="domain" description="RNA polymerase sigma-70 region 4" evidence="8">
    <location>
        <begin position="120"/>
        <end position="167"/>
    </location>
</feature>
<dbReference type="Pfam" id="PF04542">
    <property type="entry name" value="Sigma70_r2"/>
    <property type="match status" value="1"/>
</dbReference>
<name>A0ABV8HLE8_9ACTN</name>
<reference evidence="10" key="1">
    <citation type="journal article" date="2019" name="Int. J. Syst. Evol. Microbiol.">
        <title>The Global Catalogue of Microorganisms (GCM) 10K type strain sequencing project: providing services to taxonomists for standard genome sequencing and annotation.</title>
        <authorList>
            <consortium name="The Broad Institute Genomics Platform"/>
            <consortium name="The Broad Institute Genome Sequencing Center for Infectious Disease"/>
            <person name="Wu L."/>
            <person name="Ma J."/>
        </authorList>
    </citation>
    <scope>NUCLEOTIDE SEQUENCE [LARGE SCALE GENOMIC DNA]</scope>
    <source>
        <strain evidence="10">CGMCC 4.7237</strain>
    </source>
</reference>
<dbReference type="InterPro" id="IPR007627">
    <property type="entry name" value="RNA_pol_sigma70_r2"/>
</dbReference>
<dbReference type="PANTHER" id="PTHR43133">
    <property type="entry name" value="RNA POLYMERASE ECF-TYPE SIGMA FACTO"/>
    <property type="match status" value="1"/>
</dbReference>
<evidence type="ECO:0000256" key="2">
    <source>
        <dbReference type="ARBA" id="ARBA00023015"/>
    </source>
</evidence>
<keyword evidence="4" id="KW-0238">DNA-binding</keyword>
<evidence type="ECO:0000256" key="1">
    <source>
        <dbReference type="ARBA" id="ARBA00010641"/>
    </source>
</evidence>
<dbReference type="InterPro" id="IPR039425">
    <property type="entry name" value="RNA_pol_sigma-70-like"/>
</dbReference>
<dbReference type="SUPFAM" id="SSF88946">
    <property type="entry name" value="Sigma2 domain of RNA polymerase sigma factors"/>
    <property type="match status" value="1"/>
</dbReference>
<dbReference type="InterPro" id="IPR013324">
    <property type="entry name" value="RNA_pol_sigma_r3/r4-like"/>
</dbReference>
<dbReference type="Gene3D" id="1.10.10.10">
    <property type="entry name" value="Winged helix-like DNA-binding domain superfamily/Winged helix DNA-binding domain"/>
    <property type="match status" value="1"/>
</dbReference>
<feature type="compositionally biased region" description="Low complexity" evidence="6">
    <location>
        <begin position="169"/>
        <end position="195"/>
    </location>
</feature>
<dbReference type="CDD" id="cd06171">
    <property type="entry name" value="Sigma70_r4"/>
    <property type="match status" value="1"/>
</dbReference>
<dbReference type="Gene3D" id="1.10.1740.10">
    <property type="match status" value="1"/>
</dbReference>
<dbReference type="InterPro" id="IPR014284">
    <property type="entry name" value="RNA_pol_sigma-70_dom"/>
</dbReference>
<protein>
    <submittedName>
        <fullName evidence="9">Sigma-70 family RNA polymerase sigma factor</fullName>
    </submittedName>
</protein>
<gene>
    <name evidence="9" type="ORF">ACFO3J_09575</name>
</gene>
<keyword evidence="10" id="KW-1185">Reference proteome</keyword>
<evidence type="ECO:0000256" key="5">
    <source>
        <dbReference type="ARBA" id="ARBA00023163"/>
    </source>
</evidence>
<evidence type="ECO:0000259" key="7">
    <source>
        <dbReference type="Pfam" id="PF04542"/>
    </source>
</evidence>
<dbReference type="EMBL" id="JBHSBB010000008">
    <property type="protein sequence ID" value="MFC4031727.1"/>
    <property type="molecule type" value="Genomic_DNA"/>
</dbReference>
<keyword evidence="5" id="KW-0804">Transcription</keyword>
<accession>A0ABV8HLE8</accession>
<evidence type="ECO:0000256" key="3">
    <source>
        <dbReference type="ARBA" id="ARBA00023082"/>
    </source>
</evidence>
<feature type="region of interest" description="Disordered" evidence="6">
    <location>
        <begin position="167"/>
        <end position="195"/>
    </location>
</feature>
<comment type="caution">
    <text evidence="9">The sequence shown here is derived from an EMBL/GenBank/DDBJ whole genome shotgun (WGS) entry which is preliminary data.</text>
</comment>
<dbReference type="InterPro" id="IPR013325">
    <property type="entry name" value="RNA_pol_sigma_r2"/>
</dbReference>
<evidence type="ECO:0000313" key="9">
    <source>
        <dbReference type="EMBL" id="MFC4031727.1"/>
    </source>
</evidence>
<organism evidence="9 10">
    <name type="scientific">Streptomyces polygonati</name>
    <dbReference type="NCBI Taxonomy" id="1617087"/>
    <lineage>
        <taxon>Bacteria</taxon>
        <taxon>Bacillati</taxon>
        <taxon>Actinomycetota</taxon>
        <taxon>Actinomycetes</taxon>
        <taxon>Kitasatosporales</taxon>
        <taxon>Streptomycetaceae</taxon>
        <taxon>Streptomyces</taxon>
    </lineage>
</organism>
<sequence>MKTRAAAPYAPAARSELLHSMVAEHRKALTAYAERLLGDHHLAEDIAQEALIRAWPHTDRLYSTEGSIRGWLLKVTRNLVIDRLRSPSARYETIDAGNHEMSQRDHTDAVLASVESTRLLRLLSHEHREVLVHTYLCGRTVQETAGILGVPAGTVKSRQHYALSKLRSRGVAGPAGAARPAAGPGGTDPADPARP</sequence>
<comment type="similarity">
    <text evidence="1">Belongs to the sigma-70 factor family. ECF subfamily.</text>
</comment>
<keyword evidence="2" id="KW-0805">Transcription regulation</keyword>
<keyword evidence="3" id="KW-0731">Sigma factor</keyword>
<feature type="domain" description="RNA polymerase sigma-70 region 2" evidence="7">
    <location>
        <begin position="21"/>
        <end position="86"/>
    </location>
</feature>
<evidence type="ECO:0000256" key="6">
    <source>
        <dbReference type="SAM" id="MobiDB-lite"/>
    </source>
</evidence>
<dbReference type="InterPro" id="IPR036388">
    <property type="entry name" value="WH-like_DNA-bd_sf"/>
</dbReference>
<evidence type="ECO:0000256" key="4">
    <source>
        <dbReference type="ARBA" id="ARBA00023125"/>
    </source>
</evidence>
<dbReference type="NCBIfam" id="TIGR02937">
    <property type="entry name" value="sigma70-ECF"/>
    <property type="match status" value="1"/>
</dbReference>
<proteinExistence type="inferred from homology"/>
<dbReference type="InterPro" id="IPR007630">
    <property type="entry name" value="RNA_pol_sigma70_r4"/>
</dbReference>
<dbReference type="PANTHER" id="PTHR43133:SF52">
    <property type="entry name" value="ECF RNA POLYMERASE SIGMA FACTOR SIGL"/>
    <property type="match status" value="1"/>
</dbReference>
<dbReference type="Proteomes" id="UP001595765">
    <property type="component" value="Unassembled WGS sequence"/>
</dbReference>
<dbReference type="Pfam" id="PF04545">
    <property type="entry name" value="Sigma70_r4"/>
    <property type="match status" value="1"/>
</dbReference>
<evidence type="ECO:0000259" key="8">
    <source>
        <dbReference type="Pfam" id="PF04545"/>
    </source>
</evidence>
<dbReference type="RefSeq" id="WP_386428064.1">
    <property type="nucleotide sequence ID" value="NZ_JBHSBB010000008.1"/>
</dbReference>
<dbReference type="SUPFAM" id="SSF88659">
    <property type="entry name" value="Sigma3 and sigma4 domains of RNA polymerase sigma factors"/>
    <property type="match status" value="1"/>
</dbReference>
<evidence type="ECO:0000313" key="10">
    <source>
        <dbReference type="Proteomes" id="UP001595765"/>
    </source>
</evidence>